<sequence>MIVLVIGLVLVARYYVPGAMVDAIRSDNKSMFISEETKKTIQKGIEKVPEVLERANFTKDEAVAVIQRIEVSDVKRLIETFDTEVQSTLDFAEVLTDKMAISEHEKQRLRAFIVDDLTIQDLNKMMNLLRNNSATLPLVVPMMKDAAEQILEEKEENKP</sequence>
<dbReference type="RefSeq" id="WP_346751467.1">
    <property type="nucleotide sequence ID" value="NZ_JAUJEA010000002.1"/>
</dbReference>
<evidence type="ECO:0000313" key="2">
    <source>
        <dbReference type="Proteomes" id="UP001172082"/>
    </source>
</evidence>
<proteinExistence type="predicted"/>
<evidence type="ECO:0000313" key="1">
    <source>
        <dbReference type="EMBL" id="MDN5201447.1"/>
    </source>
</evidence>
<dbReference type="Proteomes" id="UP001172082">
    <property type="component" value="Unassembled WGS sequence"/>
</dbReference>
<comment type="caution">
    <text evidence="1">The sequence shown here is derived from an EMBL/GenBank/DDBJ whole genome shotgun (WGS) entry which is preliminary data.</text>
</comment>
<keyword evidence="2" id="KW-1185">Reference proteome</keyword>
<accession>A0ABT8KL52</accession>
<organism evidence="1 2">
    <name type="scientific">Splendidivirga corallicola</name>
    <dbReference type="NCBI Taxonomy" id="3051826"/>
    <lineage>
        <taxon>Bacteria</taxon>
        <taxon>Pseudomonadati</taxon>
        <taxon>Bacteroidota</taxon>
        <taxon>Cytophagia</taxon>
        <taxon>Cytophagales</taxon>
        <taxon>Splendidivirgaceae</taxon>
        <taxon>Splendidivirga</taxon>
    </lineage>
</organism>
<protein>
    <submittedName>
        <fullName evidence="1">Uncharacterized protein</fullName>
    </submittedName>
</protein>
<gene>
    <name evidence="1" type="ORF">QQ008_08745</name>
</gene>
<name>A0ABT8KL52_9BACT</name>
<dbReference type="EMBL" id="JAUJEA010000002">
    <property type="protein sequence ID" value="MDN5201447.1"/>
    <property type="molecule type" value="Genomic_DNA"/>
</dbReference>
<reference evidence="1" key="1">
    <citation type="submission" date="2023-06" db="EMBL/GenBank/DDBJ databases">
        <title>Genomic of Parafulvivirga corallium.</title>
        <authorList>
            <person name="Wang G."/>
        </authorList>
    </citation>
    <scope>NUCLEOTIDE SEQUENCE</scope>
    <source>
        <strain evidence="1">BMA10</strain>
    </source>
</reference>